<dbReference type="EMBL" id="CP000050">
    <property type="protein sequence ID" value="AAY49552.1"/>
    <property type="molecule type" value="Genomic_DNA"/>
</dbReference>
<dbReference type="InterPro" id="IPR036390">
    <property type="entry name" value="WH_DNA-bd_sf"/>
</dbReference>
<dbReference type="InterPro" id="IPR000847">
    <property type="entry name" value="LysR_HTH_N"/>
</dbReference>
<dbReference type="PANTHER" id="PTHR30126:SF4">
    <property type="entry name" value="LYSR FAMILY TRANSCRIPTIONAL REGULATOR"/>
    <property type="match status" value="1"/>
</dbReference>
<dbReference type="RefSeq" id="WP_011036906.1">
    <property type="nucleotide sequence ID" value="NC_007086.1"/>
</dbReference>
<dbReference type="AlphaFoldDB" id="A0A0H2X877"/>
<dbReference type="InterPro" id="IPR036388">
    <property type="entry name" value="WH-like_DNA-bd_sf"/>
</dbReference>
<dbReference type="KEGG" id="xcb:XC_2502"/>
<dbReference type="GO" id="GO:0003700">
    <property type="term" value="F:DNA-binding transcription factor activity"/>
    <property type="evidence" value="ECO:0007669"/>
    <property type="project" value="InterPro"/>
</dbReference>
<evidence type="ECO:0000256" key="1">
    <source>
        <dbReference type="ARBA" id="ARBA00009437"/>
    </source>
</evidence>
<dbReference type="SUPFAM" id="SSF46785">
    <property type="entry name" value="Winged helix' DNA-binding domain"/>
    <property type="match status" value="1"/>
</dbReference>
<dbReference type="PROSITE" id="PS50931">
    <property type="entry name" value="HTH_LYSR"/>
    <property type="match status" value="1"/>
</dbReference>
<proteinExistence type="inferred from homology"/>
<dbReference type="Gene3D" id="1.10.10.10">
    <property type="entry name" value="Winged helix-like DNA-binding domain superfamily/Winged helix DNA-binding domain"/>
    <property type="match status" value="1"/>
</dbReference>
<reference evidence="6 7" key="1">
    <citation type="journal article" date="2005" name="Genome Res.">
        <title>Comparative and functional genomic analyses of the pathogenicity of phytopathogen Xanthomonas campestris pv. campestris.</title>
        <authorList>
            <person name="Qian W."/>
            <person name="Jia Y."/>
            <person name="Ren S.X."/>
            <person name="He Y.Q."/>
            <person name="Feng J.X."/>
            <person name="Lu L.F."/>
            <person name="Sun Q."/>
            <person name="Ying G."/>
            <person name="Tang D.J."/>
            <person name="Tang H."/>
            <person name="Wu W."/>
            <person name="Hao P."/>
            <person name="Wang L."/>
            <person name="Jiang B.L."/>
            <person name="Zeng S."/>
            <person name="Gu W.Y."/>
            <person name="Lu G."/>
            <person name="Rong L."/>
            <person name="Tian Y."/>
            <person name="Yao Z."/>
            <person name="Fu G."/>
            <person name="Chen B."/>
            <person name="Fang R."/>
            <person name="Qiang B."/>
            <person name="Chen Z."/>
            <person name="Zhao G.P."/>
            <person name="Tang J.L."/>
            <person name="He C."/>
        </authorList>
    </citation>
    <scope>NUCLEOTIDE SEQUENCE [LARGE SCALE GENOMIC DNA]</scope>
    <source>
        <strain evidence="6 7">8004</strain>
    </source>
</reference>
<evidence type="ECO:0000256" key="4">
    <source>
        <dbReference type="ARBA" id="ARBA00023163"/>
    </source>
</evidence>
<comment type="similarity">
    <text evidence="1">Belongs to the LysR transcriptional regulatory family.</text>
</comment>
<dbReference type="Gene3D" id="3.40.190.10">
    <property type="entry name" value="Periplasmic binding protein-like II"/>
    <property type="match status" value="2"/>
</dbReference>
<name>A0A0H2X877_XANC8</name>
<organism evidence="6 7">
    <name type="scientific">Xanthomonas campestris pv. campestris (strain 8004)</name>
    <dbReference type="NCBI Taxonomy" id="314565"/>
    <lineage>
        <taxon>Bacteria</taxon>
        <taxon>Pseudomonadati</taxon>
        <taxon>Pseudomonadota</taxon>
        <taxon>Gammaproteobacteria</taxon>
        <taxon>Lysobacterales</taxon>
        <taxon>Lysobacteraceae</taxon>
        <taxon>Xanthomonas</taxon>
    </lineage>
</organism>
<dbReference type="HOGENOM" id="CLU_039613_35_1_6"/>
<dbReference type="PANTHER" id="PTHR30126">
    <property type="entry name" value="HTH-TYPE TRANSCRIPTIONAL REGULATOR"/>
    <property type="match status" value="1"/>
</dbReference>
<keyword evidence="3" id="KW-0238">DNA-binding</keyword>
<evidence type="ECO:0000256" key="2">
    <source>
        <dbReference type="ARBA" id="ARBA00023015"/>
    </source>
</evidence>
<gene>
    <name evidence="6" type="ordered locus">XC_2502</name>
</gene>
<dbReference type="Pfam" id="PF03466">
    <property type="entry name" value="LysR_substrate"/>
    <property type="match status" value="1"/>
</dbReference>
<keyword evidence="2" id="KW-0805">Transcription regulation</keyword>
<keyword evidence="4" id="KW-0804">Transcription</keyword>
<dbReference type="GO" id="GO:0000976">
    <property type="term" value="F:transcription cis-regulatory region binding"/>
    <property type="evidence" value="ECO:0007669"/>
    <property type="project" value="TreeGrafter"/>
</dbReference>
<evidence type="ECO:0000259" key="5">
    <source>
        <dbReference type="PROSITE" id="PS50931"/>
    </source>
</evidence>
<evidence type="ECO:0000313" key="7">
    <source>
        <dbReference type="Proteomes" id="UP000000420"/>
    </source>
</evidence>
<evidence type="ECO:0000256" key="3">
    <source>
        <dbReference type="ARBA" id="ARBA00023125"/>
    </source>
</evidence>
<sequence>MKISLDALQILDAIDRRGSFTAAAKVLFKVPSTISYTVAKLEEDLGVQLFERVGPKATPTQAGRELLREGRQLLRAAQELEVRVRRVASGWESEFAIGLDAVLPASLLLPQLLDFYRIADSTRLRVVSESLSGSWEALLDRRVDLVVAAGEGPSGGGYVAEPIGSLRFVFAVAATHPLVDAGVLGVAELAEHRAIAAADSARRLLPRTVGLLSGRDVLTVPDMQTKLQLQLAGAGYGFLPEPYARGALQAGALRALAVETHKPDETFYLAWRPGEEGEALSWWRQALRSEGLFARWLEQLAETYRSVPTGQPVA</sequence>
<feature type="domain" description="HTH lysR-type" evidence="5">
    <location>
        <begin position="3"/>
        <end position="60"/>
    </location>
</feature>
<accession>A0A0H2X877</accession>
<evidence type="ECO:0000313" key="6">
    <source>
        <dbReference type="EMBL" id="AAY49552.1"/>
    </source>
</evidence>
<dbReference type="Pfam" id="PF00126">
    <property type="entry name" value="HTH_1"/>
    <property type="match status" value="1"/>
</dbReference>
<dbReference type="SUPFAM" id="SSF53850">
    <property type="entry name" value="Periplasmic binding protein-like II"/>
    <property type="match status" value="1"/>
</dbReference>
<dbReference type="Proteomes" id="UP000000420">
    <property type="component" value="Chromosome"/>
</dbReference>
<dbReference type="InterPro" id="IPR005119">
    <property type="entry name" value="LysR_subst-bd"/>
</dbReference>
<protein>
    <submittedName>
        <fullName evidence="6">Transcriptional regulator</fullName>
    </submittedName>
</protein>